<accession>A0A1I4CQT3</accession>
<feature type="region of interest" description="Disordered" evidence="1">
    <location>
        <begin position="68"/>
        <end position="98"/>
    </location>
</feature>
<gene>
    <name evidence="2" type="ORF">SAMN05444581_1279</name>
</gene>
<dbReference type="Proteomes" id="UP000198755">
    <property type="component" value="Unassembled WGS sequence"/>
</dbReference>
<dbReference type="SUPFAM" id="SSF46785">
    <property type="entry name" value="Winged helix' DNA-binding domain"/>
    <property type="match status" value="1"/>
</dbReference>
<protein>
    <submittedName>
        <fullName evidence="2">Uncharacterized protein</fullName>
    </submittedName>
</protein>
<sequence>MASELDGFWIGINGLARQKGISGPVMSRRIARLEAQGLIETKAGARNAKLVNLVAYDRVYEKTRDVVRSMNAQQSDHVPKTSDDPDPDPNEKCLSQEQARRTSYLAEMARMDLEERQKKLLPVADVAAAVRACGERIIAAVDLFASRADEGAAAVGKDGVVGMRTFLKALARDYRTAVAHELQGLAEQGLAGSNNGPAA</sequence>
<dbReference type="EMBL" id="FOSN01000027">
    <property type="protein sequence ID" value="SFK83265.1"/>
    <property type="molecule type" value="Genomic_DNA"/>
</dbReference>
<organism evidence="2 3">
    <name type="scientific">Methylocapsa palsarum</name>
    <dbReference type="NCBI Taxonomy" id="1612308"/>
    <lineage>
        <taxon>Bacteria</taxon>
        <taxon>Pseudomonadati</taxon>
        <taxon>Pseudomonadota</taxon>
        <taxon>Alphaproteobacteria</taxon>
        <taxon>Hyphomicrobiales</taxon>
        <taxon>Beijerinckiaceae</taxon>
        <taxon>Methylocapsa</taxon>
    </lineage>
</organism>
<proteinExistence type="predicted"/>
<name>A0A1I4CQT3_9HYPH</name>
<evidence type="ECO:0000313" key="2">
    <source>
        <dbReference type="EMBL" id="SFK83265.1"/>
    </source>
</evidence>
<reference evidence="2 3" key="1">
    <citation type="submission" date="2016-10" db="EMBL/GenBank/DDBJ databases">
        <authorList>
            <person name="de Groot N.N."/>
        </authorList>
    </citation>
    <scope>NUCLEOTIDE SEQUENCE [LARGE SCALE GENOMIC DNA]</scope>
    <source>
        <strain evidence="2 3">NE2</strain>
    </source>
</reference>
<dbReference type="AlphaFoldDB" id="A0A1I4CQT3"/>
<evidence type="ECO:0000313" key="3">
    <source>
        <dbReference type="Proteomes" id="UP000198755"/>
    </source>
</evidence>
<dbReference type="STRING" id="1612308.SAMN05444581_1279"/>
<keyword evidence="3" id="KW-1185">Reference proteome</keyword>
<dbReference type="InterPro" id="IPR036390">
    <property type="entry name" value="WH_DNA-bd_sf"/>
</dbReference>
<evidence type="ECO:0000256" key="1">
    <source>
        <dbReference type="SAM" id="MobiDB-lite"/>
    </source>
</evidence>